<dbReference type="Pfam" id="PF09454">
    <property type="entry name" value="Vps23_core"/>
    <property type="match status" value="1"/>
</dbReference>
<accession>A0A8A3PDX3</accession>
<sequence length="635" mass="70739">MICSTQNRPYSRASPPPNASELPQYLSADNAMAAVHQRVLNWLYSVLTSEYRDVNRTYNDVAQTLSQYTSLSPRTDVYTYENGSSSLLLHLSGTLPVNFRGTTYRFPIALWIPHAYPQEAPLVYVTPVEGMVVRAGQHVDPQGKVYHPYLMRWPDYWDVSRAAWYIEAIRSLGRHANKFDMQKSNVLDFLAILRDIFAKEPPVISIQQQNAPPRSQSTAIPPPIPPLPPNVARSVPSPVSPRPLTSDRPPPPPPKPTNNAVSYSPTGSSRRDNGPPLPPLPTQVGYDNSRYGPQSPIGQSLTPQRSSSLRYEGAPPLPPEQSRQNLREPLYSPVSPITPPEDSYRQSSYSRSYQQPPQPRNHQQHPPQQQYNANNSQQPILHNGRPPLPPPQYIHPQQQQQQQQQELYPGHPPHQQWPHYQQPQPQQQPPPPQPQTKPPPPPDLLDAPLTLSIPDASSANLPAPPIPPNPEKDMLLQKLAGALHSQRLHHTTQTTSSLRGLHSQQTSMINTLNSMQSETTALESLSILLKTNTSILHTSLQTADRLLQSSQHRTPPSIDELLVAPTVVGNQLYELVCEERSLGDAIDVLGRAVERGRISGPTFAKMTRGLAREWFLKKALVKKIGRGMGLSAAGR</sequence>
<evidence type="ECO:0000256" key="8">
    <source>
        <dbReference type="SAM" id="MobiDB-lite"/>
    </source>
</evidence>
<dbReference type="SUPFAM" id="SSF140111">
    <property type="entry name" value="Endosomal sorting complex assembly domain"/>
    <property type="match status" value="1"/>
</dbReference>
<dbReference type="EMBL" id="CP063407">
    <property type="protein sequence ID" value="QSZ33279.1"/>
    <property type="molecule type" value="Genomic_DNA"/>
</dbReference>
<dbReference type="GO" id="GO:0043162">
    <property type="term" value="P:ubiquitin-dependent protein catabolic process via the multivesicular body sorting pathway"/>
    <property type="evidence" value="ECO:0007669"/>
    <property type="project" value="UniProtKB-ARBA"/>
</dbReference>
<keyword evidence="12" id="KW-1185">Reference proteome</keyword>
<feature type="compositionally biased region" description="Polar residues" evidence="8">
    <location>
        <begin position="258"/>
        <end position="268"/>
    </location>
</feature>
<dbReference type="GO" id="GO:0072666">
    <property type="term" value="P:establishment of protein localization to vacuole"/>
    <property type="evidence" value="ECO:0007669"/>
    <property type="project" value="UniProtKB-ARBA"/>
</dbReference>
<feature type="compositionally biased region" description="Polar residues" evidence="8">
    <location>
        <begin position="296"/>
        <end position="309"/>
    </location>
</feature>
<dbReference type="GO" id="GO:0043130">
    <property type="term" value="F:ubiquitin binding"/>
    <property type="evidence" value="ECO:0007669"/>
    <property type="project" value="TreeGrafter"/>
</dbReference>
<dbReference type="Gene3D" id="6.10.140.820">
    <property type="match status" value="1"/>
</dbReference>
<dbReference type="GO" id="GO:0006886">
    <property type="term" value="P:intracellular protein transport"/>
    <property type="evidence" value="ECO:0007669"/>
    <property type="project" value="UniProtKB-ARBA"/>
</dbReference>
<dbReference type="Pfam" id="PF05743">
    <property type="entry name" value="UEV"/>
    <property type="match status" value="1"/>
</dbReference>
<feature type="compositionally biased region" description="Low complexity" evidence="8">
    <location>
        <begin position="345"/>
        <end position="370"/>
    </location>
</feature>
<dbReference type="OrthoDB" id="306304at2759"/>
<keyword evidence="4" id="KW-0967">Endosome</keyword>
<evidence type="ECO:0000256" key="4">
    <source>
        <dbReference type="ARBA" id="ARBA00022753"/>
    </source>
</evidence>
<organism evidence="11 12">
    <name type="scientific">Monilinia vaccinii-corymbosi</name>
    <dbReference type="NCBI Taxonomy" id="61207"/>
    <lineage>
        <taxon>Eukaryota</taxon>
        <taxon>Fungi</taxon>
        <taxon>Dikarya</taxon>
        <taxon>Ascomycota</taxon>
        <taxon>Pezizomycotina</taxon>
        <taxon>Leotiomycetes</taxon>
        <taxon>Helotiales</taxon>
        <taxon>Sclerotiniaceae</taxon>
        <taxon>Monilinia</taxon>
    </lineage>
</organism>
<feature type="compositionally biased region" description="Pro residues" evidence="8">
    <location>
        <begin position="426"/>
        <end position="443"/>
    </location>
</feature>
<dbReference type="InterPro" id="IPR016135">
    <property type="entry name" value="UBQ-conjugating_enzyme/RWD"/>
</dbReference>
<evidence type="ECO:0000259" key="10">
    <source>
        <dbReference type="PROSITE" id="PS51322"/>
    </source>
</evidence>
<keyword evidence="6" id="KW-0175">Coiled coil</keyword>
<evidence type="ECO:0000256" key="7">
    <source>
        <dbReference type="PROSITE-ProRule" id="PRU00644"/>
    </source>
</evidence>
<gene>
    <name evidence="11" type="ORF">DSL72_002867</name>
</gene>
<feature type="compositionally biased region" description="Polar residues" evidence="8">
    <location>
        <begin position="371"/>
        <end position="380"/>
    </location>
</feature>
<name>A0A8A3PDX3_9HELO</name>
<dbReference type="SUPFAM" id="SSF54495">
    <property type="entry name" value="UBC-like"/>
    <property type="match status" value="1"/>
</dbReference>
<dbReference type="Proteomes" id="UP000672032">
    <property type="component" value="Chromosome 3"/>
</dbReference>
<protein>
    <recommendedName>
        <fullName evidence="13">UEV domain-containing protein</fullName>
    </recommendedName>
</protein>
<keyword evidence="3 7" id="KW-0813">Transport</keyword>
<feature type="region of interest" description="Disordered" evidence="8">
    <location>
        <begin position="1"/>
        <end position="21"/>
    </location>
</feature>
<feature type="domain" description="UEV" evidence="10">
    <location>
        <begin position="38"/>
        <end position="207"/>
    </location>
</feature>
<dbReference type="PANTHER" id="PTHR23306:SF3">
    <property type="entry name" value="TUMOR SUPPRESSOR PROTEIN 101"/>
    <property type="match status" value="1"/>
</dbReference>
<evidence type="ECO:0000256" key="2">
    <source>
        <dbReference type="ARBA" id="ARBA00009594"/>
    </source>
</evidence>
<feature type="region of interest" description="Disordered" evidence="8">
    <location>
        <begin position="207"/>
        <end position="470"/>
    </location>
</feature>
<feature type="compositionally biased region" description="Polar residues" evidence="8">
    <location>
        <begin position="207"/>
        <end position="219"/>
    </location>
</feature>
<evidence type="ECO:0000256" key="3">
    <source>
        <dbReference type="ARBA" id="ARBA00022448"/>
    </source>
</evidence>
<feature type="compositionally biased region" description="Low complexity" evidence="8">
    <location>
        <begin position="394"/>
        <end position="425"/>
    </location>
</feature>
<feature type="domain" description="SB" evidence="9">
    <location>
        <begin position="566"/>
        <end position="634"/>
    </location>
</feature>
<dbReference type="InterPro" id="IPR017916">
    <property type="entry name" value="SB_dom"/>
</dbReference>
<dbReference type="PANTHER" id="PTHR23306">
    <property type="entry name" value="TUMOR SUSCEPTIBILITY GENE 101 PROTEIN-RELATED"/>
    <property type="match status" value="1"/>
</dbReference>
<evidence type="ECO:0000313" key="12">
    <source>
        <dbReference type="Proteomes" id="UP000672032"/>
    </source>
</evidence>
<evidence type="ECO:0000256" key="1">
    <source>
        <dbReference type="ARBA" id="ARBA00004177"/>
    </source>
</evidence>
<dbReference type="InterPro" id="IPR008883">
    <property type="entry name" value="UEV_N"/>
</dbReference>
<evidence type="ECO:0000313" key="11">
    <source>
        <dbReference type="EMBL" id="QSZ33279.1"/>
    </source>
</evidence>
<dbReference type="PROSITE" id="PS51312">
    <property type="entry name" value="SB"/>
    <property type="match status" value="1"/>
</dbReference>
<evidence type="ECO:0000256" key="5">
    <source>
        <dbReference type="ARBA" id="ARBA00022927"/>
    </source>
</evidence>
<feature type="compositionally biased region" description="Low complexity" evidence="8">
    <location>
        <begin position="230"/>
        <end position="247"/>
    </location>
</feature>
<dbReference type="PROSITE" id="PS51322">
    <property type="entry name" value="UEV"/>
    <property type="match status" value="1"/>
</dbReference>
<dbReference type="InterPro" id="IPR052070">
    <property type="entry name" value="ESCRT-I_UEV_domain"/>
</dbReference>
<dbReference type="Gene3D" id="3.10.110.10">
    <property type="entry name" value="Ubiquitin Conjugating Enzyme"/>
    <property type="match status" value="1"/>
</dbReference>
<dbReference type="GO" id="GO:0000813">
    <property type="term" value="C:ESCRT I complex"/>
    <property type="evidence" value="ECO:0007669"/>
    <property type="project" value="TreeGrafter"/>
</dbReference>
<proteinExistence type="inferred from homology"/>
<evidence type="ECO:0000256" key="6">
    <source>
        <dbReference type="ARBA" id="ARBA00023054"/>
    </source>
</evidence>
<reference evidence="11" key="1">
    <citation type="submission" date="2020-10" db="EMBL/GenBank/DDBJ databases">
        <title>Genome Sequence of Monilinia vaccinii-corymbosi Sheds Light on Mummy Berry Disease Infection of Blueberry and Mating Type.</title>
        <authorList>
            <person name="Yow A.G."/>
            <person name="Zhang Y."/>
            <person name="Bansal K."/>
            <person name="Eacker S.M."/>
            <person name="Sullivan S."/>
            <person name="Liachko I."/>
            <person name="Cubeta M.A."/>
            <person name="Rollins J.A."/>
            <person name="Ashrafi H."/>
        </authorList>
    </citation>
    <scope>NUCLEOTIDE SEQUENCE</scope>
    <source>
        <strain evidence="11">RL-1</strain>
    </source>
</reference>
<keyword evidence="5 7" id="KW-0653">Protein transport</keyword>
<dbReference type="InterPro" id="IPR037202">
    <property type="entry name" value="ESCRT_assembly_dom"/>
</dbReference>
<dbReference type="AlphaFoldDB" id="A0A8A3PDX3"/>
<evidence type="ECO:0000259" key="9">
    <source>
        <dbReference type="PROSITE" id="PS51312"/>
    </source>
</evidence>
<comment type="subcellular location">
    <subcellularLocation>
        <location evidence="1">Endosome</location>
    </subcellularLocation>
</comment>
<evidence type="ECO:0008006" key="13">
    <source>
        <dbReference type="Google" id="ProtNLM"/>
    </source>
</evidence>
<comment type="similarity">
    <text evidence="2">Belongs to the ubiquitin-conjugating enzyme family. UEV subfamily.</text>
</comment>
<feature type="compositionally biased region" description="Pro residues" evidence="8">
    <location>
        <begin position="220"/>
        <end position="229"/>
    </location>
</feature>
<dbReference type="CDD" id="cd11685">
    <property type="entry name" value="UEV_TSG101-like"/>
    <property type="match status" value="1"/>
</dbReference>